<dbReference type="STRING" id="349095.SAMN05660299_00795"/>
<dbReference type="OrthoDB" id="9805585at2"/>
<keyword evidence="2" id="KW-0489">Methyltransferase</keyword>
<evidence type="ECO:0000313" key="3">
    <source>
        <dbReference type="Proteomes" id="UP000199309"/>
    </source>
</evidence>
<sequence length="183" mass="21282">MAGERVLFLKEFVENPRKVGSVTPSSNYLTRTMLKQLLWQNINSIVELGAGTGVFTQYIIEHKQGNCQVVAVEQDKLMYYRLKVRYPSILMGREAENLVYILYKHNLKRVDCIISGLPFSNMEKIERERIIMAVESGLKQGGIFVLFQYSLQMRSMLKQYFSEVHVSLEVRNFPPAFIYVCRK</sequence>
<dbReference type="SUPFAM" id="SSF53335">
    <property type="entry name" value="S-adenosyl-L-methionine-dependent methyltransferases"/>
    <property type="match status" value="1"/>
</dbReference>
<dbReference type="Proteomes" id="UP000199309">
    <property type="component" value="Unassembled WGS sequence"/>
</dbReference>
<feature type="domain" description="Methyltransferase small" evidence="1">
    <location>
        <begin position="30"/>
        <end position="173"/>
    </location>
</feature>
<dbReference type="InterPro" id="IPR029063">
    <property type="entry name" value="SAM-dependent_MTases_sf"/>
</dbReference>
<dbReference type="CDD" id="cd02440">
    <property type="entry name" value="AdoMet_MTases"/>
    <property type="match status" value="1"/>
</dbReference>
<keyword evidence="3" id="KW-1185">Reference proteome</keyword>
<keyword evidence="2" id="KW-0808">Transferase</keyword>
<reference evidence="2 3" key="1">
    <citation type="submission" date="2016-10" db="EMBL/GenBank/DDBJ databases">
        <authorList>
            <person name="de Groot N.N."/>
        </authorList>
    </citation>
    <scope>NUCLEOTIDE SEQUENCE [LARGE SCALE GENOMIC DNA]</scope>
    <source>
        <strain evidence="2 3">DSM 16981</strain>
    </source>
</reference>
<accession>A0A1G9SVY5</accession>
<dbReference type="Gene3D" id="3.40.50.150">
    <property type="entry name" value="Vaccinia Virus protein VP39"/>
    <property type="match status" value="1"/>
</dbReference>
<name>A0A1G9SVY5_9FIRM</name>
<evidence type="ECO:0000313" key="2">
    <source>
        <dbReference type="EMBL" id="SDM39582.1"/>
    </source>
</evidence>
<dbReference type="AlphaFoldDB" id="A0A1G9SVY5"/>
<dbReference type="GO" id="GO:0000179">
    <property type="term" value="F:rRNA (adenine-N6,N6-)-dimethyltransferase activity"/>
    <property type="evidence" value="ECO:0007669"/>
    <property type="project" value="InterPro"/>
</dbReference>
<dbReference type="EMBL" id="FNHQ01000006">
    <property type="protein sequence ID" value="SDM39582.1"/>
    <property type="molecule type" value="Genomic_DNA"/>
</dbReference>
<dbReference type="Pfam" id="PF05175">
    <property type="entry name" value="MTS"/>
    <property type="match status" value="1"/>
</dbReference>
<dbReference type="InterPro" id="IPR007848">
    <property type="entry name" value="Small_mtfrase_dom"/>
</dbReference>
<proteinExistence type="predicted"/>
<dbReference type="InterPro" id="IPR020596">
    <property type="entry name" value="rRNA_Ade_Mease_Trfase_CS"/>
</dbReference>
<organism evidence="2 3">
    <name type="scientific">Megasphaera paucivorans</name>
    <dbReference type="NCBI Taxonomy" id="349095"/>
    <lineage>
        <taxon>Bacteria</taxon>
        <taxon>Bacillati</taxon>
        <taxon>Bacillota</taxon>
        <taxon>Negativicutes</taxon>
        <taxon>Veillonellales</taxon>
        <taxon>Veillonellaceae</taxon>
        <taxon>Megasphaera</taxon>
    </lineage>
</organism>
<dbReference type="RefSeq" id="WP_091648353.1">
    <property type="nucleotide sequence ID" value="NZ_FNHQ01000006.1"/>
</dbReference>
<protein>
    <submittedName>
        <fullName evidence="2">Phospholipid N-methyltransferase</fullName>
    </submittedName>
</protein>
<evidence type="ECO:0000259" key="1">
    <source>
        <dbReference type="Pfam" id="PF05175"/>
    </source>
</evidence>
<gene>
    <name evidence="2" type="ORF">SAMN05660299_00795</name>
</gene>
<dbReference type="PROSITE" id="PS01131">
    <property type="entry name" value="RRNA_A_DIMETH"/>
    <property type="match status" value="1"/>
</dbReference>